<reference evidence="2" key="2">
    <citation type="submission" date="2015-01" db="EMBL/GenBank/DDBJ databases">
        <title>Evolutionary Origins and Diversification of the Mycorrhizal Mutualists.</title>
        <authorList>
            <consortium name="DOE Joint Genome Institute"/>
            <consortium name="Mycorrhizal Genomics Consortium"/>
            <person name="Kohler A."/>
            <person name="Kuo A."/>
            <person name="Nagy L.G."/>
            <person name="Floudas D."/>
            <person name="Copeland A."/>
            <person name="Barry K.W."/>
            <person name="Cichocki N."/>
            <person name="Veneault-Fourrey C."/>
            <person name="LaButti K."/>
            <person name="Lindquist E.A."/>
            <person name="Lipzen A."/>
            <person name="Lundell T."/>
            <person name="Morin E."/>
            <person name="Murat C."/>
            <person name="Riley R."/>
            <person name="Ohm R."/>
            <person name="Sun H."/>
            <person name="Tunlid A."/>
            <person name="Henrissat B."/>
            <person name="Grigoriev I.V."/>
            <person name="Hibbett D.S."/>
            <person name="Martin F."/>
        </authorList>
    </citation>
    <scope>NUCLEOTIDE SEQUENCE [LARGE SCALE GENOMIC DNA]</scope>
    <source>
        <strain evidence="2">F 1598</strain>
    </source>
</reference>
<dbReference type="InParanoid" id="A0A0C3C3H0"/>
<evidence type="ECO:0000313" key="1">
    <source>
        <dbReference type="EMBL" id="KIM84127.1"/>
    </source>
</evidence>
<dbReference type="AlphaFoldDB" id="A0A0C3C3H0"/>
<protein>
    <submittedName>
        <fullName evidence="1">Uncharacterized protein</fullName>
    </submittedName>
</protein>
<dbReference type="EMBL" id="KN832988">
    <property type="protein sequence ID" value="KIM84127.1"/>
    <property type="molecule type" value="Genomic_DNA"/>
</dbReference>
<proteinExistence type="predicted"/>
<name>A0A0C3C3H0_PILCF</name>
<dbReference type="Proteomes" id="UP000054166">
    <property type="component" value="Unassembled WGS sequence"/>
</dbReference>
<sequence length="112" mass="12697">MDNGSAKASPNRPSAEFPLQLIDGALALAEDLFRDMVSRRRANMMLHEAASIPTRISTCAKEPDVRRKLKLPLNYATHFWNRSIVPSAERHAFLDDHQVTHRLSRLFGPYLA</sequence>
<evidence type="ECO:0000313" key="2">
    <source>
        <dbReference type="Proteomes" id="UP000054166"/>
    </source>
</evidence>
<dbReference type="HOGENOM" id="CLU_2146809_0_0_1"/>
<keyword evidence="2" id="KW-1185">Reference proteome</keyword>
<accession>A0A0C3C3H0</accession>
<reference evidence="1 2" key="1">
    <citation type="submission" date="2014-04" db="EMBL/GenBank/DDBJ databases">
        <authorList>
            <consortium name="DOE Joint Genome Institute"/>
            <person name="Kuo A."/>
            <person name="Tarkka M."/>
            <person name="Buscot F."/>
            <person name="Kohler A."/>
            <person name="Nagy L.G."/>
            <person name="Floudas D."/>
            <person name="Copeland A."/>
            <person name="Barry K.W."/>
            <person name="Cichocki N."/>
            <person name="Veneault-Fourrey C."/>
            <person name="LaButti K."/>
            <person name="Lindquist E.A."/>
            <person name="Lipzen A."/>
            <person name="Lundell T."/>
            <person name="Morin E."/>
            <person name="Murat C."/>
            <person name="Sun H."/>
            <person name="Tunlid A."/>
            <person name="Henrissat B."/>
            <person name="Grigoriev I.V."/>
            <person name="Hibbett D.S."/>
            <person name="Martin F."/>
            <person name="Nordberg H.P."/>
            <person name="Cantor M.N."/>
            <person name="Hua S.X."/>
        </authorList>
    </citation>
    <scope>NUCLEOTIDE SEQUENCE [LARGE SCALE GENOMIC DNA]</scope>
    <source>
        <strain evidence="1 2">F 1598</strain>
    </source>
</reference>
<organism evidence="1 2">
    <name type="scientific">Piloderma croceum (strain F 1598)</name>
    <dbReference type="NCBI Taxonomy" id="765440"/>
    <lineage>
        <taxon>Eukaryota</taxon>
        <taxon>Fungi</taxon>
        <taxon>Dikarya</taxon>
        <taxon>Basidiomycota</taxon>
        <taxon>Agaricomycotina</taxon>
        <taxon>Agaricomycetes</taxon>
        <taxon>Agaricomycetidae</taxon>
        <taxon>Atheliales</taxon>
        <taxon>Atheliaceae</taxon>
        <taxon>Piloderma</taxon>
    </lineage>
</organism>
<gene>
    <name evidence="1" type="ORF">PILCRDRAFT_398733</name>
</gene>